<proteinExistence type="predicted"/>
<organism evidence="2">
    <name type="scientific">marine sediment metagenome</name>
    <dbReference type="NCBI Taxonomy" id="412755"/>
    <lineage>
        <taxon>unclassified sequences</taxon>
        <taxon>metagenomes</taxon>
        <taxon>ecological metagenomes</taxon>
    </lineage>
</organism>
<dbReference type="Gene3D" id="3.40.50.12780">
    <property type="entry name" value="N-terminal domain of ligase-like"/>
    <property type="match status" value="1"/>
</dbReference>
<protein>
    <recommendedName>
        <fullName evidence="1">AMP-dependent synthetase/ligase domain-containing protein</fullName>
    </recommendedName>
</protein>
<dbReference type="PANTHER" id="PTHR43767:SF1">
    <property type="entry name" value="NONRIBOSOMAL PEPTIDE SYNTHASE PES1 (EUROFUNG)-RELATED"/>
    <property type="match status" value="1"/>
</dbReference>
<dbReference type="PANTHER" id="PTHR43767">
    <property type="entry name" value="LONG-CHAIN-FATTY-ACID--COA LIGASE"/>
    <property type="match status" value="1"/>
</dbReference>
<comment type="caution">
    <text evidence="2">The sequence shown here is derived from an EMBL/GenBank/DDBJ whole genome shotgun (WGS) entry which is preliminary data.</text>
</comment>
<name>A0A0F8X3A5_9ZZZZ</name>
<dbReference type="InterPro" id="IPR042099">
    <property type="entry name" value="ANL_N_sf"/>
</dbReference>
<dbReference type="EMBL" id="LAZR01061435">
    <property type="protein sequence ID" value="KKK63587.1"/>
    <property type="molecule type" value="Genomic_DNA"/>
</dbReference>
<gene>
    <name evidence="2" type="ORF">LCGC14_2992790</name>
</gene>
<evidence type="ECO:0000259" key="1">
    <source>
        <dbReference type="Pfam" id="PF00501"/>
    </source>
</evidence>
<dbReference type="InterPro" id="IPR050237">
    <property type="entry name" value="ATP-dep_AMP-bd_enzyme"/>
</dbReference>
<dbReference type="InterPro" id="IPR000873">
    <property type="entry name" value="AMP-dep_synth/lig_dom"/>
</dbReference>
<sequence length="170" mass="18700">MNNSNIYELFRSRFPADTEAVFLEHERGSLLYGQIQNETGQLTALLKQLGVKKGDRIIVQVDKSAEAVLLYLACLRAGAIFIPLNTAYTAQEVRYFMEDANPHLIVCRPQDLETITDCARELNVPHVMTLDDQGSGSLIEAKSNAPCSTDIEHCEGSDTACILYTSGTTG</sequence>
<dbReference type="AlphaFoldDB" id="A0A0F8X3A5"/>
<evidence type="ECO:0000313" key="2">
    <source>
        <dbReference type="EMBL" id="KKK63587.1"/>
    </source>
</evidence>
<feature type="domain" description="AMP-dependent synthetase/ligase" evidence="1">
    <location>
        <begin position="13"/>
        <end position="170"/>
    </location>
</feature>
<accession>A0A0F8X3A5</accession>
<feature type="non-terminal residue" evidence="2">
    <location>
        <position position="170"/>
    </location>
</feature>
<reference evidence="2" key="1">
    <citation type="journal article" date="2015" name="Nature">
        <title>Complex archaea that bridge the gap between prokaryotes and eukaryotes.</title>
        <authorList>
            <person name="Spang A."/>
            <person name="Saw J.H."/>
            <person name="Jorgensen S.L."/>
            <person name="Zaremba-Niedzwiedzka K."/>
            <person name="Martijn J."/>
            <person name="Lind A.E."/>
            <person name="van Eijk R."/>
            <person name="Schleper C."/>
            <person name="Guy L."/>
            <person name="Ettema T.J."/>
        </authorList>
    </citation>
    <scope>NUCLEOTIDE SEQUENCE</scope>
</reference>
<dbReference type="Pfam" id="PF00501">
    <property type="entry name" value="AMP-binding"/>
    <property type="match status" value="1"/>
</dbReference>
<dbReference type="SUPFAM" id="SSF56801">
    <property type="entry name" value="Acetyl-CoA synthetase-like"/>
    <property type="match status" value="1"/>
</dbReference>